<protein>
    <submittedName>
        <fullName evidence="2">Unannotated protein</fullName>
    </submittedName>
</protein>
<dbReference type="EMBL" id="CAEZTD010000176">
    <property type="protein sequence ID" value="CAB4574857.1"/>
    <property type="molecule type" value="Genomic_DNA"/>
</dbReference>
<evidence type="ECO:0000313" key="2">
    <source>
        <dbReference type="EMBL" id="CAB4574857.1"/>
    </source>
</evidence>
<feature type="compositionally biased region" description="Basic and acidic residues" evidence="1">
    <location>
        <begin position="18"/>
        <end position="31"/>
    </location>
</feature>
<dbReference type="AlphaFoldDB" id="A0A6J6EFI4"/>
<feature type="region of interest" description="Disordered" evidence="1">
    <location>
        <begin position="1"/>
        <end position="81"/>
    </location>
</feature>
<proteinExistence type="predicted"/>
<accession>A0A6J6EFI4</accession>
<organism evidence="2">
    <name type="scientific">freshwater metagenome</name>
    <dbReference type="NCBI Taxonomy" id="449393"/>
    <lineage>
        <taxon>unclassified sequences</taxon>
        <taxon>metagenomes</taxon>
        <taxon>ecological metagenomes</taxon>
    </lineage>
</organism>
<feature type="compositionally biased region" description="Basic and acidic residues" evidence="1">
    <location>
        <begin position="68"/>
        <end position="81"/>
    </location>
</feature>
<feature type="compositionally biased region" description="Basic residues" evidence="1">
    <location>
        <begin position="1"/>
        <end position="11"/>
    </location>
</feature>
<gene>
    <name evidence="2" type="ORF">UFOPK1591_01515</name>
</gene>
<reference evidence="2" key="1">
    <citation type="submission" date="2020-05" db="EMBL/GenBank/DDBJ databases">
        <authorList>
            <person name="Chiriac C."/>
            <person name="Salcher M."/>
            <person name="Ghai R."/>
            <person name="Kavagutti S V."/>
        </authorList>
    </citation>
    <scope>NUCLEOTIDE SEQUENCE</scope>
</reference>
<name>A0A6J6EFI4_9ZZZZ</name>
<evidence type="ECO:0000256" key="1">
    <source>
        <dbReference type="SAM" id="MobiDB-lite"/>
    </source>
</evidence>
<sequence>MVLMSRRHPSKFVRTVTKKTDSRDEPDERKPRTAKRVTWTPDGSPGDGADTPPLSESPESYGESPTTNDERLSGDKPPHWG</sequence>